<name>A0ABR1JW63_9AGAR</name>
<keyword evidence="1" id="KW-0175">Coiled coil</keyword>
<dbReference type="InterPro" id="IPR027417">
    <property type="entry name" value="P-loop_NTPase"/>
</dbReference>
<keyword evidence="5" id="KW-1185">Reference proteome</keyword>
<dbReference type="Gene3D" id="1.25.40.10">
    <property type="entry name" value="Tetratricopeptide repeat domain"/>
    <property type="match status" value="1"/>
</dbReference>
<evidence type="ECO:0000256" key="2">
    <source>
        <dbReference type="SAM" id="MobiDB-lite"/>
    </source>
</evidence>
<evidence type="ECO:0000259" key="3">
    <source>
        <dbReference type="Pfam" id="PF20703"/>
    </source>
</evidence>
<dbReference type="Pfam" id="PF20703">
    <property type="entry name" value="nSTAND1"/>
    <property type="match status" value="1"/>
</dbReference>
<dbReference type="InterPro" id="IPR019734">
    <property type="entry name" value="TPR_rpt"/>
</dbReference>
<gene>
    <name evidence="4" type="ORF">VKT23_005322</name>
</gene>
<dbReference type="InterPro" id="IPR011990">
    <property type="entry name" value="TPR-like_helical_dom_sf"/>
</dbReference>
<feature type="region of interest" description="Disordered" evidence="2">
    <location>
        <begin position="1"/>
        <end position="38"/>
    </location>
</feature>
<dbReference type="PANTHER" id="PTHR47691:SF3">
    <property type="entry name" value="HTH-TYPE TRANSCRIPTIONAL REGULATOR RV0890C-RELATED"/>
    <property type="match status" value="1"/>
</dbReference>
<feature type="coiled-coil region" evidence="1">
    <location>
        <begin position="113"/>
        <end position="140"/>
    </location>
</feature>
<protein>
    <recommendedName>
        <fullName evidence="3">Novel STAND NTPase 1 domain-containing protein</fullName>
    </recommendedName>
</protein>
<evidence type="ECO:0000313" key="5">
    <source>
        <dbReference type="Proteomes" id="UP001498398"/>
    </source>
</evidence>
<evidence type="ECO:0000313" key="4">
    <source>
        <dbReference type="EMBL" id="KAK7465343.1"/>
    </source>
</evidence>
<proteinExistence type="predicted"/>
<dbReference type="CDD" id="cd21037">
    <property type="entry name" value="MLKL_NTD"/>
    <property type="match status" value="1"/>
</dbReference>
<dbReference type="EMBL" id="JBANRG010000006">
    <property type="protein sequence ID" value="KAK7465343.1"/>
    <property type="molecule type" value="Genomic_DNA"/>
</dbReference>
<comment type="caution">
    <text evidence="4">The sequence shown here is derived from an EMBL/GenBank/DDBJ whole genome shotgun (WGS) entry which is preliminary data.</text>
</comment>
<dbReference type="InterPro" id="IPR059179">
    <property type="entry name" value="MLKL-like_MCAfunc"/>
</dbReference>
<feature type="compositionally biased region" description="Basic and acidic residues" evidence="2">
    <location>
        <begin position="19"/>
        <end position="38"/>
    </location>
</feature>
<accession>A0ABR1JW63</accession>
<dbReference type="InterPro" id="IPR036537">
    <property type="entry name" value="Adaptor_Cbl_N_dom_sf"/>
</dbReference>
<dbReference type="SUPFAM" id="SSF52540">
    <property type="entry name" value="P-loop containing nucleoside triphosphate hydrolases"/>
    <property type="match status" value="1"/>
</dbReference>
<reference evidence="4 5" key="1">
    <citation type="submission" date="2024-01" db="EMBL/GenBank/DDBJ databases">
        <title>A draft genome for the cacao thread blight pathogen Marasmiellus scandens.</title>
        <authorList>
            <person name="Baruah I.K."/>
            <person name="Leung J."/>
            <person name="Bukari Y."/>
            <person name="Amoako-Attah I."/>
            <person name="Meinhardt L.W."/>
            <person name="Bailey B.A."/>
            <person name="Cohen S.P."/>
        </authorList>
    </citation>
    <scope>NUCLEOTIDE SEQUENCE [LARGE SCALE GENOMIC DNA]</scope>
    <source>
        <strain evidence="4 5">GH-19</strain>
    </source>
</reference>
<evidence type="ECO:0000256" key="1">
    <source>
        <dbReference type="SAM" id="Coils"/>
    </source>
</evidence>
<dbReference type="Gene3D" id="3.40.50.300">
    <property type="entry name" value="P-loop containing nucleotide triphosphate hydrolases"/>
    <property type="match status" value="1"/>
</dbReference>
<dbReference type="InterPro" id="IPR049052">
    <property type="entry name" value="nSTAND1"/>
</dbReference>
<sequence>MSLLCCWPTNSNTSRGKHGVGEDSPHSENKADSGRPSKTDMATDALLIALEAVSETIPIPAAGLAAKAAIRLIEMCQQARDSLENADELSKRIRALSSVMVQSLSGKPVEEISEDLKRDIEKLQGDLHHIERTLQDISKQHRMVIFLFKDANGKAVNECLTRLDGSLVNFELSRQIHSDTVLKKIENDIKAQHRMLDATWKNTEEIKAILRHFIPEFRQDSKPMLRKTQFPPRSSIFHGRDELVSRLASKLASVSIDDDRGTFVSLLGPGGMGKTSVGLAVMEHPAVEERFGEFNRYWIPCVKAESVALLLDTLYDSLCIGRKTGKTLDDIVHELEPPSGELGLQPFRVLLLDNFETPWNLGGEEREEVESILRSLMRIPRVAILITMRAGQPPIEGWEEVRIPNLDQEASAKIYTEIYPKTSIEGLYDLLDAVGYLPLAVNLIANYARTNGATPAKLLVAWRCEGTAMLSLGELEDDADNKINRSIRLSIDSPRMKKSSDSLKMLILLALFPAGIATSVQQDWFPNSINSLKALSVLSSVALIEKRDEIVFVIPVIRSYVLYPNNMPPKIFTEMREHIRRTCCALLAKHKSEPGNGTFPRDKKFISSQEVNLQSILLDATSQPDAKMVQTDVLEALLTLSWHQYWTHPRFELIKHTLFVSECAKNEEYIARSLECYGEICRYLDQYDDAIEKLVQAHDKFLALNYNSAAARCTLRIVECRTFKDPSFSENLFLIHRAQSEYSSKDTFGQACCTYYLGVVHFQRLDHHDALSALQQAKAKFEELGKPFQLAQCLYLLSRVYHDGPRNETTFQSDSLSMALCLQYEALELFTKCDTPSYTAVSSVILAEILKDMHSYDKALQTTLQSLEMSKSLGSPSDVALGFERCGEILLEMGDYDAAQDALQKALVALDEIDESFQKQIRTKACNRLLSRLRGSKVLVN</sequence>
<dbReference type="SMART" id="SM00028">
    <property type="entry name" value="TPR"/>
    <property type="match status" value="3"/>
</dbReference>
<dbReference type="Proteomes" id="UP001498398">
    <property type="component" value="Unassembled WGS sequence"/>
</dbReference>
<dbReference type="PANTHER" id="PTHR47691">
    <property type="entry name" value="REGULATOR-RELATED"/>
    <property type="match status" value="1"/>
</dbReference>
<feature type="domain" description="Novel STAND NTPase 1" evidence="3">
    <location>
        <begin position="234"/>
        <end position="390"/>
    </location>
</feature>
<dbReference type="Gene3D" id="1.20.930.20">
    <property type="entry name" value="Adaptor protein Cbl, N-terminal domain"/>
    <property type="match status" value="1"/>
</dbReference>
<organism evidence="4 5">
    <name type="scientific">Marasmiellus scandens</name>
    <dbReference type="NCBI Taxonomy" id="2682957"/>
    <lineage>
        <taxon>Eukaryota</taxon>
        <taxon>Fungi</taxon>
        <taxon>Dikarya</taxon>
        <taxon>Basidiomycota</taxon>
        <taxon>Agaricomycotina</taxon>
        <taxon>Agaricomycetes</taxon>
        <taxon>Agaricomycetidae</taxon>
        <taxon>Agaricales</taxon>
        <taxon>Marasmiineae</taxon>
        <taxon>Omphalotaceae</taxon>
        <taxon>Marasmiellus</taxon>
    </lineage>
</organism>
<dbReference type="SUPFAM" id="SSF48452">
    <property type="entry name" value="TPR-like"/>
    <property type="match status" value="2"/>
</dbReference>